<dbReference type="InterPro" id="IPR014048">
    <property type="entry name" value="MethylDNA_cys_MeTrfase_DNA-bd"/>
</dbReference>
<keyword evidence="4" id="KW-1185">Reference proteome</keyword>
<dbReference type="OrthoDB" id="9789813at2"/>
<evidence type="ECO:0000256" key="1">
    <source>
        <dbReference type="ARBA" id="ARBA00022763"/>
    </source>
</evidence>
<dbReference type="InterPro" id="IPR052520">
    <property type="entry name" value="ATL_DNA_repair"/>
</dbReference>
<evidence type="ECO:0000259" key="2">
    <source>
        <dbReference type="Pfam" id="PF01035"/>
    </source>
</evidence>
<name>A0A220U850_9BACI</name>
<gene>
    <name evidence="3" type="ORF">CFK37_06995</name>
</gene>
<accession>A0A220U850</accession>
<dbReference type="AlphaFoldDB" id="A0A220U850"/>
<dbReference type="InterPro" id="IPR036217">
    <property type="entry name" value="MethylDNA_cys_MeTrfase_DNAb"/>
</dbReference>
<dbReference type="GO" id="GO:0006281">
    <property type="term" value="P:DNA repair"/>
    <property type="evidence" value="ECO:0007669"/>
    <property type="project" value="InterPro"/>
</dbReference>
<dbReference type="PANTHER" id="PTHR42942:SF1">
    <property type="entry name" value="ALKYLTRANSFERASE-LIKE PROTEIN 1"/>
    <property type="match status" value="1"/>
</dbReference>
<protein>
    <submittedName>
        <fullName evidence="3">DNA methyltransferase</fullName>
    </submittedName>
</protein>
<dbReference type="NCBIfam" id="TIGR00589">
    <property type="entry name" value="ogt"/>
    <property type="match status" value="1"/>
</dbReference>
<feature type="domain" description="Methylated-DNA-[protein]-cysteine S-methyltransferase DNA binding" evidence="2">
    <location>
        <begin position="3"/>
        <end position="84"/>
    </location>
</feature>
<dbReference type="Pfam" id="PF01035">
    <property type="entry name" value="DNA_binding_1"/>
    <property type="match status" value="1"/>
</dbReference>
<dbReference type="GO" id="GO:0032259">
    <property type="term" value="P:methylation"/>
    <property type="evidence" value="ECO:0007669"/>
    <property type="project" value="UniProtKB-KW"/>
</dbReference>
<keyword evidence="3" id="KW-0808">Transferase</keyword>
<dbReference type="SUPFAM" id="SSF46767">
    <property type="entry name" value="Methylated DNA-protein cysteine methyltransferase, C-terminal domain"/>
    <property type="match status" value="1"/>
</dbReference>
<dbReference type="KEGG" id="vil:CFK37_06995"/>
<dbReference type="RefSeq" id="WP_089063559.1">
    <property type="nucleotide sequence ID" value="NZ_CP022315.1"/>
</dbReference>
<dbReference type="GO" id="GO:0008168">
    <property type="term" value="F:methyltransferase activity"/>
    <property type="evidence" value="ECO:0007669"/>
    <property type="project" value="UniProtKB-KW"/>
</dbReference>
<evidence type="ECO:0000313" key="4">
    <source>
        <dbReference type="Proteomes" id="UP000198312"/>
    </source>
</evidence>
<reference evidence="3 4" key="1">
    <citation type="submission" date="2017-07" db="EMBL/GenBank/DDBJ databases">
        <title>Virgibacillus sp. LM2416.</title>
        <authorList>
            <person name="Tak E.J."/>
            <person name="Bae J.-W."/>
        </authorList>
    </citation>
    <scope>NUCLEOTIDE SEQUENCE [LARGE SCALE GENOMIC DNA]</scope>
    <source>
        <strain evidence="3 4">LM2416</strain>
    </source>
</reference>
<organism evidence="3 4">
    <name type="scientific">Virgibacillus phasianinus</name>
    <dbReference type="NCBI Taxonomy" id="2017483"/>
    <lineage>
        <taxon>Bacteria</taxon>
        <taxon>Bacillati</taxon>
        <taxon>Bacillota</taxon>
        <taxon>Bacilli</taxon>
        <taxon>Bacillales</taxon>
        <taxon>Bacillaceae</taxon>
        <taxon>Virgibacillus</taxon>
    </lineage>
</organism>
<keyword evidence="3" id="KW-0489">Methyltransferase</keyword>
<sequence>MKPFTEKVITILKQIPKGTVMTYGQVARVAGSPRGARQVARILHSMSRKYGIPWHRVVNIHGQIALNSDEGVWTQKNLLESEGIGVGQDGRIDLKKYQHHI</sequence>
<proteinExistence type="predicted"/>
<dbReference type="EMBL" id="CP022315">
    <property type="protein sequence ID" value="ASK64309.1"/>
    <property type="molecule type" value="Genomic_DNA"/>
</dbReference>
<dbReference type="Proteomes" id="UP000198312">
    <property type="component" value="Chromosome"/>
</dbReference>
<evidence type="ECO:0000313" key="3">
    <source>
        <dbReference type="EMBL" id="ASK64309.1"/>
    </source>
</evidence>
<dbReference type="InterPro" id="IPR036388">
    <property type="entry name" value="WH-like_DNA-bd_sf"/>
</dbReference>
<dbReference type="PANTHER" id="PTHR42942">
    <property type="entry name" value="6-O-METHYLGUANINE DNA METHYLTRANSFERASE"/>
    <property type="match status" value="1"/>
</dbReference>
<keyword evidence="1" id="KW-0227">DNA damage</keyword>
<dbReference type="Gene3D" id="1.10.10.10">
    <property type="entry name" value="Winged helix-like DNA-binding domain superfamily/Winged helix DNA-binding domain"/>
    <property type="match status" value="1"/>
</dbReference>
<dbReference type="CDD" id="cd06445">
    <property type="entry name" value="ATase"/>
    <property type="match status" value="1"/>
</dbReference>